<protein>
    <recommendedName>
        <fullName evidence="8">Pentacotripeptide-repeat region of PRORP domain-containing protein</fullName>
    </recommendedName>
</protein>
<proteinExistence type="inferred from homology"/>
<accession>A0A166P7G6</accession>
<dbReference type="STRING" id="436010.A0A166P7G6"/>
<dbReference type="Proteomes" id="UP000076532">
    <property type="component" value="Unassembled WGS sequence"/>
</dbReference>
<gene>
    <name evidence="6" type="ORF">FIBSPDRAFT_1041167</name>
</gene>
<sequence>MLSSCYNHAISACAHIRLPNQPKLARGLHSAKRRHIDKSRRAEQLQRRVETGRTNNLLRLLDKQAGSAKVDQDGLRAFVHRKLSADEFHNPSRSLTFEKLIALLISRQQVDFALEMYNRMLAEPLLPSMFTRVKMESLAIAHSAKTAKEVYRDLKEVFAEGTHDDSLGELIKTLDEAIKARYPPDMMDRIIKLFVESQGPAYLPSASLVCQLVELSVRNHSTQQVPQPSSLLDLFKQIDAAVSPAVSPQATLVQALADTDPTDLQAHLTILRRMKQEGITPTISVYNALIAAQVNQNNFEHMFTLYATLKQYRPSASNPSPEFIILPDATTFRFLGHAIKLMRRTRGFRSRVFKKSGNAMSTRDLYADMVESHTIYTRGLTAQPSPAIDVAVLNFALRAFILQADYAAALVILGSFKIYNIEPTLKTYQVVIKGLLRAMHRELASARGVGERRWVDVLLCMPGDEPRAPGMTGDMVVQLVQYGLDGRITLDPLPDLDDSTEADEWIAKMPSLALIMSGAGESEGVPLTKEDIRYALTPLKRIMTRAMLAQATFHFPDEIRTMKPAALVSKVLAKTKESLLRPTPVWMTKAKPPTPDLRNFPPTPFP</sequence>
<reference evidence="6 7" key="1">
    <citation type="journal article" date="2016" name="Mol. Biol. Evol.">
        <title>Comparative Genomics of Early-Diverging Mushroom-Forming Fungi Provides Insights into the Origins of Lignocellulose Decay Capabilities.</title>
        <authorList>
            <person name="Nagy L.G."/>
            <person name="Riley R."/>
            <person name="Tritt A."/>
            <person name="Adam C."/>
            <person name="Daum C."/>
            <person name="Floudas D."/>
            <person name="Sun H."/>
            <person name="Yadav J.S."/>
            <person name="Pangilinan J."/>
            <person name="Larsson K.H."/>
            <person name="Matsuura K."/>
            <person name="Barry K."/>
            <person name="Labutti K."/>
            <person name="Kuo R."/>
            <person name="Ohm R.A."/>
            <person name="Bhattacharya S.S."/>
            <person name="Shirouzu T."/>
            <person name="Yoshinaga Y."/>
            <person name="Martin F.M."/>
            <person name="Grigoriev I.V."/>
            <person name="Hibbett D.S."/>
        </authorList>
    </citation>
    <scope>NUCLEOTIDE SEQUENCE [LARGE SCALE GENOMIC DNA]</scope>
    <source>
        <strain evidence="6 7">CBS 109695</strain>
    </source>
</reference>
<dbReference type="PANTHER" id="PTHR47447">
    <property type="entry name" value="OS03G0856100 PROTEIN"/>
    <property type="match status" value="1"/>
</dbReference>
<dbReference type="AlphaFoldDB" id="A0A166P7G6"/>
<dbReference type="Gene3D" id="1.25.40.10">
    <property type="entry name" value="Tetratricopeptide repeat domain"/>
    <property type="match status" value="1"/>
</dbReference>
<organism evidence="6 7">
    <name type="scientific">Athelia psychrophila</name>
    <dbReference type="NCBI Taxonomy" id="1759441"/>
    <lineage>
        <taxon>Eukaryota</taxon>
        <taxon>Fungi</taxon>
        <taxon>Dikarya</taxon>
        <taxon>Basidiomycota</taxon>
        <taxon>Agaricomycotina</taxon>
        <taxon>Agaricomycetes</taxon>
        <taxon>Agaricomycetidae</taxon>
        <taxon>Atheliales</taxon>
        <taxon>Atheliaceae</taxon>
        <taxon>Athelia</taxon>
    </lineage>
</organism>
<evidence type="ECO:0000256" key="5">
    <source>
        <dbReference type="SAM" id="MobiDB-lite"/>
    </source>
</evidence>
<feature type="region of interest" description="Disordered" evidence="5">
    <location>
        <begin position="586"/>
        <end position="606"/>
    </location>
</feature>
<dbReference type="Pfam" id="PF13812">
    <property type="entry name" value="PPR_3"/>
    <property type="match status" value="1"/>
</dbReference>
<dbReference type="InterPro" id="IPR011990">
    <property type="entry name" value="TPR-like_helical_dom_sf"/>
</dbReference>
<keyword evidence="7" id="KW-1185">Reference proteome</keyword>
<evidence type="ECO:0000313" key="7">
    <source>
        <dbReference type="Proteomes" id="UP000076532"/>
    </source>
</evidence>
<comment type="function">
    <text evidence="3">Regulates mitochondrial small subunit maturation by controlling 15S rRNA 5'-end processing. Localizes to the 5' precursor of the 15S rRNA in a position that is subsequently occupied by mS47 in the mature yeast mtSSU. Uses structure and sequence-specific RNA recognition, binding to a single-stranded region of the precursor and specifically recognizing bases -6 to -1. The exchange of Ccm1 for mS47 is coupled to the irreversible removal of precursor rRNA that is accompanied by conformational changes of the mitoribosomal proteins uS5m and mS26. These conformational changes signal completion of 5'-end rRNA processing through protection of the mature 5'-end of the 15S rRNA and stabilization of mS47. The removal of the 5' precursor together with the dissociation of Ccm1 may be catalyzed by the 5'-3' exoribonuclease Pet127. Involved in the specific removal of group I introns in mitochondrial encoded transcripts.</text>
</comment>
<dbReference type="EMBL" id="KV417518">
    <property type="protein sequence ID" value="KZP25800.1"/>
    <property type="molecule type" value="Genomic_DNA"/>
</dbReference>
<name>A0A166P7G6_9AGAM</name>
<evidence type="ECO:0000313" key="6">
    <source>
        <dbReference type="EMBL" id="KZP25800.1"/>
    </source>
</evidence>
<evidence type="ECO:0000256" key="2">
    <source>
        <dbReference type="ARBA" id="ARBA00022737"/>
    </source>
</evidence>
<keyword evidence="2" id="KW-0677">Repeat</keyword>
<dbReference type="InterPro" id="IPR002885">
    <property type="entry name" value="PPR_rpt"/>
</dbReference>
<comment type="subunit">
    <text evidence="4">Binds to mitochondrial small subunit 15S rRNA.</text>
</comment>
<comment type="similarity">
    <text evidence="1">Belongs to the CCM1 family.</text>
</comment>
<evidence type="ECO:0000256" key="4">
    <source>
        <dbReference type="ARBA" id="ARBA00044511"/>
    </source>
</evidence>
<evidence type="ECO:0000256" key="3">
    <source>
        <dbReference type="ARBA" id="ARBA00044493"/>
    </source>
</evidence>
<evidence type="ECO:0008006" key="8">
    <source>
        <dbReference type="Google" id="ProtNLM"/>
    </source>
</evidence>
<dbReference type="OrthoDB" id="185373at2759"/>
<dbReference type="PANTHER" id="PTHR47447:SF24">
    <property type="entry name" value="PENTATRICOPEPTIDE REPEAT-CONTAINING PROTEIN"/>
    <property type="match status" value="1"/>
</dbReference>
<evidence type="ECO:0000256" key="1">
    <source>
        <dbReference type="ARBA" id="ARBA00006192"/>
    </source>
</evidence>